<keyword evidence="2" id="KW-1185">Reference proteome</keyword>
<accession>A0A0D0D1M0</accession>
<dbReference type="AlphaFoldDB" id="A0A0D0D1M0"/>
<organism evidence="1 2">
    <name type="scientific">Collybiopsis luxurians FD-317 M1</name>
    <dbReference type="NCBI Taxonomy" id="944289"/>
    <lineage>
        <taxon>Eukaryota</taxon>
        <taxon>Fungi</taxon>
        <taxon>Dikarya</taxon>
        <taxon>Basidiomycota</taxon>
        <taxon>Agaricomycotina</taxon>
        <taxon>Agaricomycetes</taxon>
        <taxon>Agaricomycetidae</taxon>
        <taxon>Agaricales</taxon>
        <taxon>Marasmiineae</taxon>
        <taxon>Omphalotaceae</taxon>
        <taxon>Collybiopsis</taxon>
        <taxon>Collybiopsis luxurians</taxon>
    </lineage>
</organism>
<proteinExistence type="predicted"/>
<gene>
    <name evidence="1" type="ORF">GYMLUDRAFT_477499</name>
</gene>
<dbReference type="Proteomes" id="UP000053593">
    <property type="component" value="Unassembled WGS sequence"/>
</dbReference>
<reference evidence="1 2" key="1">
    <citation type="submission" date="2014-04" db="EMBL/GenBank/DDBJ databases">
        <title>Evolutionary Origins and Diversification of the Mycorrhizal Mutualists.</title>
        <authorList>
            <consortium name="DOE Joint Genome Institute"/>
            <consortium name="Mycorrhizal Genomics Consortium"/>
            <person name="Kohler A."/>
            <person name="Kuo A."/>
            <person name="Nagy L.G."/>
            <person name="Floudas D."/>
            <person name="Copeland A."/>
            <person name="Barry K.W."/>
            <person name="Cichocki N."/>
            <person name="Veneault-Fourrey C."/>
            <person name="LaButti K."/>
            <person name="Lindquist E.A."/>
            <person name="Lipzen A."/>
            <person name="Lundell T."/>
            <person name="Morin E."/>
            <person name="Murat C."/>
            <person name="Riley R."/>
            <person name="Ohm R."/>
            <person name="Sun H."/>
            <person name="Tunlid A."/>
            <person name="Henrissat B."/>
            <person name="Grigoriev I.V."/>
            <person name="Hibbett D.S."/>
            <person name="Martin F."/>
        </authorList>
    </citation>
    <scope>NUCLEOTIDE SEQUENCE [LARGE SCALE GENOMIC DNA]</scope>
    <source>
        <strain evidence="1 2">FD-317 M1</strain>
    </source>
</reference>
<dbReference type="HOGENOM" id="CLU_2359950_0_0_1"/>
<protein>
    <submittedName>
        <fullName evidence="1">Uncharacterized protein</fullName>
    </submittedName>
</protein>
<dbReference type="EMBL" id="KN834765">
    <property type="protein sequence ID" value="KIK63058.1"/>
    <property type="molecule type" value="Genomic_DNA"/>
</dbReference>
<name>A0A0D0D1M0_9AGAR</name>
<evidence type="ECO:0000313" key="2">
    <source>
        <dbReference type="Proteomes" id="UP000053593"/>
    </source>
</evidence>
<evidence type="ECO:0000313" key="1">
    <source>
        <dbReference type="EMBL" id="KIK63058.1"/>
    </source>
</evidence>
<sequence>MQCYCFGLIACIPSMYANCRSISHSRFHILLPSFRVLLILKIITAQYWHVSKYHILRDARPISVWILENMQSTEIGKFGRRSLAMGTVGGNPKVDF</sequence>